<dbReference type="InterPro" id="IPR002347">
    <property type="entry name" value="SDR_fam"/>
</dbReference>
<dbReference type="Proteomes" id="UP000444721">
    <property type="component" value="Unassembled WGS sequence"/>
</dbReference>
<gene>
    <name evidence="2" type="ORF">FDP41_001314</name>
</gene>
<feature type="transmembrane region" description="Helical" evidence="1">
    <location>
        <begin position="20"/>
        <end position="39"/>
    </location>
</feature>
<keyword evidence="3" id="KW-1185">Reference proteome</keyword>
<feature type="transmembrane region" description="Helical" evidence="1">
    <location>
        <begin position="45"/>
        <end position="65"/>
    </location>
</feature>
<sequence length="360" mass="40551">MAQQLRSSNNNNNKASASFLLVGHQYVSSVWYEMIWSIIEGTLTMMLYPLCLFVGVASFLFYHLIKKKGKELFKFNANPYCGYETIFLNGASSGIGKSIALELARNFAKRKNQKKFTLTISGRKQQALEEVKQECLDIIKKESNHPEEDYEINIRLCDVTDAEKVKELIHELDYDLVIANAGVSLFQMLDPSKKYTSLEKVKVDFECWETNMTGCTNVVFPALENMMEQNEKGNCKRRHIVLTSSGTGYFPEMGLYPVAKAALISMGRTLRAKLDNSKTHSNIRVSVFVPGWVSTNMAESFPQKGAQVGMISSEEAARLACSGIEHDLELIDICGFWGVILRVLLKFPYTLSSALIRMII</sequence>
<dbReference type="OMA" id="PEMGLYP"/>
<comment type="caution">
    <text evidence="2">The sequence shown here is derived from an EMBL/GenBank/DDBJ whole genome shotgun (WGS) entry which is preliminary data.</text>
</comment>
<dbReference type="VEuPathDB" id="AmoebaDB:FDP41_001314"/>
<proteinExistence type="predicted"/>
<organism evidence="2 3">
    <name type="scientific">Naegleria fowleri</name>
    <name type="common">Brain eating amoeba</name>
    <dbReference type="NCBI Taxonomy" id="5763"/>
    <lineage>
        <taxon>Eukaryota</taxon>
        <taxon>Discoba</taxon>
        <taxon>Heterolobosea</taxon>
        <taxon>Tetramitia</taxon>
        <taxon>Eutetramitia</taxon>
        <taxon>Vahlkampfiidae</taxon>
        <taxon>Naegleria</taxon>
    </lineage>
</organism>
<dbReference type="VEuPathDB" id="AmoebaDB:NfTy_030240"/>
<dbReference type="Gene3D" id="3.40.50.720">
    <property type="entry name" value="NAD(P)-binding Rossmann-like Domain"/>
    <property type="match status" value="1"/>
</dbReference>
<dbReference type="Pfam" id="PF00106">
    <property type="entry name" value="adh_short"/>
    <property type="match status" value="1"/>
</dbReference>
<dbReference type="PANTHER" id="PTHR43550:SF3">
    <property type="entry name" value="3-KETODIHYDROSPHINGOSINE REDUCTASE"/>
    <property type="match status" value="1"/>
</dbReference>
<keyword evidence="1" id="KW-0812">Transmembrane</keyword>
<dbReference type="GO" id="GO:0030148">
    <property type="term" value="P:sphingolipid biosynthetic process"/>
    <property type="evidence" value="ECO:0007669"/>
    <property type="project" value="TreeGrafter"/>
</dbReference>
<dbReference type="GO" id="GO:0047560">
    <property type="term" value="F:3-dehydrosphinganine reductase activity"/>
    <property type="evidence" value="ECO:0007669"/>
    <property type="project" value="TreeGrafter"/>
</dbReference>
<reference evidence="2 3" key="1">
    <citation type="journal article" date="2019" name="Sci. Rep.">
        <title>Nanopore sequencing improves the draft genome of the human pathogenic amoeba Naegleria fowleri.</title>
        <authorList>
            <person name="Liechti N."/>
            <person name="Schurch N."/>
            <person name="Bruggmann R."/>
            <person name="Wittwer M."/>
        </authorList>
    </citation>
    <scope>NUCLEOTIDE SEQUENCE [LARGE SCALE GENOMIC DNA]</scope>
    <source>
        <strain evidence="2 3">ATCC 30894</strain>
    </source>
</reference>
<accession>A0A6A5BWF4</accession>
<dbReference type="PRINTS" id="PR00081">
    <property type="entry name" value="GDHRDH"/>
</dbReference>
<evidence type="ECO:0000313" key="2">
    <source>
        <dbReference type="EMBL" id="KAF0979646.1"/>
    </source>
</evidence>
<dbReference type="AlphaFoldDB" id="A0A6A5BWF4"/>
<dbReference type="GO" id="GO:0006666">
    <property type="term" value="P:3-keto-sphinganine metabolic process"/>
    <property type="evidence" value="ECO:0007669"/>
    <property type="project" value="TreeGrafter"/>
</dbReference>
<dbReference type="PANTHER" id="PTHR43550">
    <property type="entry name" value="3-KETODIHYDROSPHINGOSINE REDUCTASE"/>
    <property type="match status" value="1"/>
</dbReference>
<dbReference type="SUPFAM" id="SSF51735">
    <property type="entry name" value="NAD(P)-binding Rossmann-fold domains"/>
    <property type="match status" value="1"/>
</dbReference>
<evidence type="ECO:0000313" key="3">
    <source>
        <dbReference type="Proteomes" id="UP000444721"/>
    </source>
</evidence>
<dbReference type="VEuPathDB" id="AmoebaDB:NF0081980"/>
<dbReference type="GO" id="GO:0005789">
    <property type="term" value="C:endoplasmic reticulum membrane"/>
    <property type="evidence" value="ECO:0007669"/>
    <property type="project" value="TreeGrafter"/>
</dbReference>
<dbReference type="RefSeq" id="XP_044564359.1">
    <property type="nucleotide sequence ID" value="XM_044703737.1"/>
</dbReference>
<keyword evidence="1" id="KW-1133">Transmembrane helix</keyword>
<evidence type="ECO:0000256" key="1">
    <source>
        <dbReference type="SAM" id="Phobius"/>
    </source>
</evidence>
<name>A0A6A5BWF4_NAEFO</name>
<dbReference type="EMBL" id="VFQX01000023">
    <property type="protein sequence ID" value="KAF0979646.1"/>
    <property type="molecule type" value="Genomic_DNA"/>
</dbReference>
<protein>
    <submittedName>
        <fullName evidence="2">Uncharacterized protein</fullName>
    </submittedName>
</protein>
<keyword evidence="1" id="KW-0472">Membrane</keyword>
<dbReference type="GeneID" id="68108532"/>
<dbReference type="InterPro" id="IPR036291">
    <property type="entry name" value="NAD(P)-bd_dom_sf"/>
</dbReference>
<dbReference type="OrthoDB" id="16936at2759"/>